<protein>
    <submittedName>
        <fullName evidence="8">Biopolymer transport protein ExbD/TolR</fullName>
    </submittedName>
</protein>
<evidence type="ECO:0000256" key="4">
    <source>
        <dbReference type="ARBA" id="ARBA00022692"/>
    </source>
</evidence>
<evidence type="ECO:0000313" key="8">
    <source>
        <dbReference type="EMBL" id="QDU38178.1"/>
    </source>
</evidence>
<dbReference type="EMBL" id="CP036275">
    <property type="protein sequence ID" value="QDU38178.1"/>
    <property type="molecule type" value="Genomic_DNA"/>
</dbReference>
<dbReference type="RefSeq" id="WP_145369490.1">
    <property type="nucleotide sequence ID" value="NZ_CP036275.1"/>
</dbReference>
<reference evidence="8 9" key="1">
    <citation type="submission" date="2019-02" db="EMBL/GenBank/DDBJ databases">
        <title>Deep-cultivation of Planctomycetes and their phenomic and genomic characterization uncovers novel biology.</title>
        <authorList>
            <person name="Wiegand S."/>
            <person name="Jogler M."/>
            <person name="Boedeker C."/>
            <person name="Pinto D."/>
            <person name="Vollmers J."/>
            <person name="Rivas-Marin E."/>
            <person name="Kohn T."/>
            <person name="Peeters S.H."/>
            <person name="Heuer A."/>
            <person name="Rast P."/>
            <person name="Oberbeckmann S."/>
            <person name="Bunk B."/>
            <person name="Jeske O."/>
            <person name="Meyerdierks A."/>
            <person name="Storesund J.E."/>
            <person name="Kallscheuer N."/>
            <person name="Luecker S."/>
            <person name="Lage O.M."/>
            <person name="Pohl T."/>
            <person name="Merkel B.J."/>
            <person name="Hornburger P."/>
            <person name="Mueller R.-W."/>
            <person name="Bruemmer F."/>
            <person name="Labrenz M."/>
            <person name="Spormann A.M."/>
            <person name="Op den Camp H."/>
            <person name="Overmann J."/>
            <person name="Amann R."/>
            <person name="Jetten M.S.M."/>
            <person name="Mascher T."/>
            <person name="Medema M.H."/>
            <person name="Devos D.P."/>
            <person name="Kaster A.-K."/>
            <person name="Ovreas L."/>
            <person name="Rohde M."/>
            <person name="Galperin M.Y."/>
            <person name="Jogler C."/>
        </authorList>
    </citation>
    <scope>NUCLEOTIDE SEQUENCE [LARGE SCALE GENOMIC DNA]</scope>
    <source>
        <strain evidence="8 9">Mal4</strain>
    </source>
</reference>
<dbReference type="KEGG" id="mri:Mal4_25020"/>
<dbReference type="GO" id="GO:0005886">
    <property type="term" value="C:plasma membrane"/>
    <property type="evidence" value="ECO:0007669"/>
    <property type="project" value="UniProtKB-SubCell"/>
</dbReference>
<dbReference type="GO" id="GO:0022857">
    <property type="term" value="F:transmembrane transporter activity"/>
    <property type="evidence" value="ECO:0007669"/>
    <property type="project" value="InterPro"/>
</dbReference>
<evidence type="ECO:0000256" key="1">
    <source>
        <dbReference type="ARBA" id="ARBA00004162"/>
    </source>
</evidence>
<keyword evidence="9" id="KW-1185">Reference proteome</keyword>
<keyword evidence="4 7" id="KW-0812">Transmembrane</keyword>
<evidence type="ECO:0000256" key="2">
    <source>
        <dbReference type="ARBA" id="ARBA00005811"/>
    </source>
</evidence>
<keyword evidence="7" id="KW-0653">Protein transport</keyword>
<comment type="subcellular location">
    <subcellularLocation>
        <location evidence="1">Cell membrane</location>
        <topology evidence="1">Single-pass membrane protein</topology>
    </subcellularLocation>
    <subcellularLocation>
        <location evidence="7">Cell membrane</location>
        <topology evidence="7">Single-pass type II membrane protein</topology>
    </subcellularLocation>
</comment>
<proteinExistence type="inferred from homology"/>
<organism evidence="8 9">
    <name type="scientific">Maioricimonas rarisocia</name>
    <dbReference type="NCBI Taxonomy" id="2528026"/>
    <lineage>
        <taxon>Bacteria</taxon>
        <taxon>Pseudomonadati</taxon>
        <taxon>Planctomycetota</taxon>
        <taxon>Planctomycetia</taxon>
        <taxon>Planctomycetales</taxon>
        <taxon>Planctomycetaceae</taxon>
        <taxon>Maioricimonas</taxon>
    </lineage>
</organism>
<gene>
    <name evidence="8" type="ORF">Mal4_25020</name>
</gene>
<keyword evidence="6" id="KW-0472">Membrane</keyword>
<accession>A0A517Z6R1</accession>
<dbReference type="InterPro" id="IPR003400">
    <property type="entry name" value="ExbD"/>
</dbReference>
<evidence type="ECO:0000256" key="3">
    <source>
        <dbReference type="ARBA" id="ARBA00022475"/>
    </source>
</evidence>
<evidence type="ECO:0000256" key="6">
    <source>
        <dbReference type="ARBA" id="ARBA00023136"/>
    </source>
</evidence>
<dbReference type="Pfam" id="PF02472">
    <property type="entry name" value="ExbD"/>
    <property type="match status" value="1"/>
</dbReference>
<dbReference type="Proteomes" id="UP000320496">
    <property type="component" value="Chromosome"/>
</dbReference>
<evidence type="ECO:0000256" key="7">
    <source>
        <dbReference type="RuleBase" id="RU003879"/>
    </source>
</evidence>
<name>A0A517Z6R1_9PLAN</name>
<dbReference type="PANTHER" id="PTHR30558">
    <property type="entry name" value="EXBD MEMBRANE COMPONENT OF PMF-DRIVEN MACROMOLECULE IMPORT SYSTEM"/>
    <property type="match status" value="1"/>
</dbReference>
<dbReference type="GO" id="GO:0015031">
    <property type="term" value="P:protein transport"/>
    <property type="evidence" value="ECO:0007669"/>
    <property type="project" value="UniProtKB-KW"/>
</dbReference>
<comment type="similarity">
    <text evidence="2 7">Belongs to the ExbD/TolR family.</text>
</comment>
<dbReference type="OrthoDB" id="9789920at2"/>
<keyword evidence="3" id="KW-1003">Cell membrane</keyword>
<dbReference type="PANTHER" id="PTHR30558:SF3">
    <property type="entry name" value="BIOPOLYMER TRANSPORT PROTEIN EXBD-RELATED"/>
    <property type="match status" value="1"/>
</dbReference>
<keyword evidence="5" id="KW-1133">Transmembrane helix</keyword>
<sequence length="168" mass="18185">MKIRRGSGEESGKVDIQMAPMIDVVFQLLIFFMLTLKIVAPEGDFNINMPIGSAAAASDEPPPLDIKVRLLANPDGTLGQVVFGNRPLGNDVPACFDRLNLEIVGLVGSGGGFADDMSVEIDADYNLHYAYTIKAISACTGRIDPVTQQPVRYIEKIKLAPPRRPGEE</sequence>
<evidence type="ECO:0000313" key="9">
    <source>
        <dbReference type="Proteomes" id="UP000320496"/>
    </source>
</evidence>
<keyword evidence="7" id="KW-0813">Transport</keyword>
<dbReference type="AlphaFoldDB" id="A0A517Z6R1"/>
<evidence type="ECO:0000256" key="5">
    <source>
        <dbReference type="ARBA" id="ARBA00022989"/>
    </source>
</evidence>